<evidence type="ECO:0000313" key="2">
    <source>
        <dbReference type="Proteomes" id="UP000544090"/>
    </source>
</evidence>
<keyword evidence="2" id="KW-1185">Reference proteome</keyword>
<comment type="caution">
    <text evidence="1">The sequence shown here is derived from an EMBL/GenBank/DDBJ whole genome shotgun (WGS) entry which is preliminary data.</text>
</comment>
<reference evidence="1 2" key="1">
    <citation type="submission" date="2020-04" db="EMBL/GenBank/DDBJ databases">
        <title>Arthrobacter sp. nov.</title>
        <authorList>
            <person name="Liu S."/>
        </authorList>
    </citation>
    <scope>NUCLEOTIDE SEQUENCE [LARGE SCALE GENOMIC DNA]</scope>
    <source>
        <strain evidence="1 2">E918</strain>
    </source>
</reference>
<accession>A0A7X6K509</accession>
<proteinExistence type="predicted"/>
<name>A0A7X6K509_9MICC</name>
<gene>
    <name evidence="1" type="ORF">HGG74_15710</name>
</gene>
<dbReference type="RefSeq" id="WP_168487871.1">
    <property type="nucleotide sequence ID" value="NZ_JAAZSQ010000018.1"/>
</dbReference>
<dbReference type="Proteomes" id="UP000544090">
    <property type="component" value="Unassembled WGS sequence"/>
</dbReference>
<evidence type="ECO:0000313" key="1">
    <source>
        <dbReference type="EMBL" id="NKX55957.1"/>
    </source>
</evidence>
<dbReference type="AlphaFoldDB" id="A0A7X6K509"/>
<dbReference type="EMBL" id="JAAZSQ010000018">
    <property type="protein sequence ID" value="NKX55957.1"/>
    <property type="molecule type" value="Genomic_DNA"/>
</dbReference>
<organism evidence="1 2">
    <name type="scientific">Arthrobacter mobilis</name>
    <dbReference type="NCBI Taxonomy" id="2724944"/>
    <lineage>
        <taxon>Bacteria</taxon>
        <taxon>Bacillati</taxon>
        <taxon>Actinomycetota</taxon>
        <taxon>Actinomycetes</taxon>
        <taxon>Micrococcales</taxon>
        <taxon>Micrococcaceae</taxon>
        <taxon>Arthrobacter</taxon>
    </lineage>
</organism>
<sequence>MLVGASRFRCGTIIIVNAANTHGGDASNVNRIVFHDVPRALDVEQKLKDMVFHVHLPEQHAV</sequence>
<protein>
    <submittedName>
        <fullName evidence="1">Uncharacterized protein</fullName>
    </submittedName>
</protein>